<dbReference type="RefSeq" id="XP_016980161.1">
    <property type="nucleotide sequence ID" value="XM_017124672.1"/>
</dbReference>
<dbReference type="AlphaFoldDB" id="A0A6P4F487"/>
<organism evidence="4">
    <name type="scientific">Drosophila rhopaloa</name>
    <name type="common">Fruit fly</name>
    <dbReference type="NCBI Taxonomy" id="1041015"/>
    <lineage>
        <taxon>Eukaryota</taxon>
        <taxon>Metazoa</taxon>
        <taxon>Ecdysozoa</taxon>
        <taxon>Arthropoda</taxon>
        <taxon>Hexapoda</taxon>
        <taxon>Insecta</taxon>
        <taxon>Pterygota</taxon>
        <taxon>Neoptera</taxon>
        <taxon>Endopterygota</taxon>
        <taxon>Diptera</taxon>
        <taxon>Brachycera</taxon>
        <taxon>Muscomorpha</taxon>
        <taxon>Ephydroidea</taxon>
        <taxon>Drosophilidae</taxon>
        <taxon>Drosophila</taxon>
        <taxon>Sophophora</taxon>
    </lineage>
</organism>
<reference evidence="3" key="1">
    <citation type="journal article" date="2021" name="Elife">
        <title>Highly contiguous assemblies of 101 drosophilid genomes.</title>
        <authorList>
            <person name="Kim B.Y."/>
            <person name="Wang J.R."/>
            <person name="Miller D.E."/>
            <person name="Barmina O."/>
            <person name="Delaney E."/>
            <person name="Thompson A."/>
            <person name="Comeault A.A."/>
            <person name="Peede D."/>
            <person name="D'Agostino E.R."/>
            <person name="Pelaez J."/>
            <person name="Aguilar J.M."/>
            <person name="Haji D."/>
            <person name="Matsunaga T."/>
            <person name="Armstrong E.E."/>
            <person name="Zych M."/>
            <person name="Ogawa Y."/>
            <person name="Stamenkovic-Radak M."/>
            <person name="Jelic M."/>
            <person name="Veselinovic M.S."/>
            <person name="Tanaskovic M."/>
            <person name="Eric P."/>
            <person name="Gao J.J."/>
            <person name="Katoh T.K."/>
            <person name="Toda M.J."/>
            <person name="Watabe H."/>
            <person name="Watada M."/>
            <person name="Davis J.S."/>
            <person name="Moyle L.C."/>
            <person name="Manoli G."/>
            <person name="Bertolini E."/>
            <person name="Kostal V."/>
            <person name="Hawley R.S."/>
            <person name="Takahashi A."/>
            <person name="Jones C.D."/>
            <person name="Price D.K."/>
            <person name="Whiteman N."/>
            <person name="Kopp A."/>
            <person name="Matute D.R."/>
            <person name="Petrov D.A."/>
        </authorList>
    </citation>
    <scope>NUCLEOTIDE SEQUENCE [LARGE SCALE GENOMIC DNA]</scope>
</reference>
<feature type="region of interest" description="Disordered" evidence="1">
    <location>
        <begin position="441"/>
        <end position="472"/>
    </location>
</feature>
<feature type="region of interest" description="Disordered" evidence="1">
    <location>
        <begin position="924"/>
        <end position="952"/>
    </location>
</feature>
<evidence type="ECO:0000256" key="1">
    <source>
        <dbReference type="SAM" id="MobiDB-lite"/>
    </source>
</evidence>
<proteinExistence type="predicted"/>
<reference evidence="4" key="2">
    <citation type="submission" date="2025-04" db="UniProtKB">
        <authorList>
            <consortium name="RefSeq"/>
        </authorList>
    </citation>
    <scope>IDENTIFICATION</scope>
</reference>
<accession>A0A6P4F487</accession>
<name>A0A6P4F487_DRORH</name>
<protein>
    <submittedName>
        <fullName evidence="4">Uncharacterized protein LOC108045362</fullName>
    </submittedName>
</protein>
<dbReference type="OrthoDB" id="6588253at2759"/>
<feature type="compositionally biased region" description="Polar residues" evidence="1">
    <location>
        <begin position="924"/>
        <end position="940"/>
    </location>
</feature>
<evidence type="ECO:0000313" key="3">
    <source>
        <dbReference type="Proteomes" id="UP001652680"/>
    </source>
</evidence>
<sequence>MIIEKQHPLDNCQLFVQMRRTFQDVGGSNKSLGSILYWSGNEEHIALVCDRVAGILLEHELIVQEPHAQRPEDLVARPVGPKAMNHLRGLLVYLVVNTANQQQGEHSQWSEHCFHLCGLLPAFPQFLTIAIALKSGLQQPLEEFLACGPRWLTSQYFDAFDQTLSHVHKDPLDALPLIFGVITAAARAMVYHNLPEANKKLMLQMSGILHHHLLTSEERLKREVPATMRGIYLARATKQLLELLVDILGDSKGRQLPKYFTIYSQMSVDISGSYAADTKKDMRLFAQALLDGLQRVLQPVSVYMYMFWLEIPSPRLLYSYQELVCCLAAEMLPLAQQHKDLSQHDVCKQLKTFADAAKSFEQRLTELTIGELLSFLDGDLGKATKEQLLAGLANLFGRSIAYGNDECVETMEKHLRLLTPLHAQMILAHLGNVVEAKKMTKDEEDVSIKMEQRDEEEETMNTSEDDSEEDEEEGEYASLLNLVLRPLFLQLSSKEKIHFLQTRDKLGVTTGDFKFEAPDHQERRVRFFNRLEINRTFPLDDFLALCYENPEKTWLDFAILGMAHQRFGTLFWRVARHCPNHAVHQMTHCARELLRNGELLIKANAPRFLLSLYGHRQILNGLHSSSRKYVVSLKHDACMYDKEQLKQSQSEFLEGCAGGLAVFSETLDYTSLQRILRLLFQMTEAEQQLQRFGRLQMRSILRKHGKPQGGEDGEPEIVQIAKQYQAMHELLPEWRQENIKLISQLMFTIDALRWNLTTFVQARVDALGLVVRYWLTNLPYLLLLTEEFRHKIVDLLTQIKHKDFWLLTLEEGNSSFNRRFISLVTQASGMEATKLFAHSLKSRIDSKLMGELSDAVVQANCQSALEAFKFLFRRYMVAFRHHIMYGKLNRRRRHWDHLMAVVTKTPLSIRNEIMTEARQGFYSPLSNSPARNPVQEQANPSPVELDSGELHF</sequence>
<dbReference type="Proteomes" id="UP001652680">
    <property type="component" value="Unassembled WGS sequence"/>
</dbReference>
<evidence type="ECO:0000313" key="2">
    <source>
        <dbReference type="EnsemblMetazoa" id="XP_016980161.1"/>
    </source>
</evidence>
<dbReference type="GeneID" id="108045362"/>
<feature type="compositionally biased region" description="Basic and acidic residues" evidence="1">
    <location>
        <begin position="441"/>
        <end position="452"/>
    </location>
</feature>
<evidence type="ECO:0000313" key="4">
    <source>
        <dbReference type="RefSeq" id="XP_016980161.1"/>
    </source>
</evidence>
<gene>
    <name evidence="4" type="primary">LOC108045362</name>
    <name evidence="2" type="synonym">108045362</name>
</gene>
<reference evidence="2" key="3">
    <citation type="submission" date="2025-05" db="UniProtKB">
        <authorList>
            <consortium name="EnsemblMetazoa"/>
        </authorList>
    </citation>
    <scope>IDENTIFICATION</scope>
</reference>
<keyword evidence="3" id="KW-1185">Reference proteome</keyword>
<feature type="compositionally biased region" description="Acidic residues" evidence="1">
    <location>
        <begin position="453"/>
        <end position="472"/>
    </location>
</feature>
<dbReference type="EnsemblMetazoa" id="XM_017124672.2">
    <property type="protein sequence ID" value="XP_016980161.1"/>
    <property type="gene ID" value="LOC108045362"/>
</dbReference>